<dbReference type="GeneID" id="84592558"/>
<feature type="region of interest" description="Disordered" evidence="1">
    <location>
        <begin position="1"/>
        <end position="20"/>
    </location>
</feature>
<accession>A0AAJ8E3V4</accession>
<evidence type="ECO:0000313" key="2">
    <source>
        <dbReference type="RefSeq" id="XP_059606423.1"/>
    </source>
</evidence>
<dbReference type="RefSeq" id="XP_059606423.1">
    <property type="nucleotide sequence ID" value="XM_059750851.1"/>
</dbReference>
<dbReference type="AlphaFoldDB" id="A0AAJ8E3V4"/>
<sequence length="154" mass="17598">MSANRPTRRRDHRKGGWIPERRNHCEHENIRKVECSPANGSIVPTDPDDMDEIRHRRVYCIAFNFFEDPVGLQGGPLQDSPNGLCISNPSPLVLIIACEPYQVFFPSRTQKALTFPTARLPTDNKSYPDKSSYSATRPYFNYGHREGSLKINHI</sequence>
<reference evidence="2" key="2">
    <citation type="submission" date="2025-08" db="UniProtKB">
        <authorList>
            <consortium name="RefSeq"/>
        </authorList>
    </citation>
    <scope>IDENTIFICATION</scope>
</reference>
<dbReference type="KEGG" id="ang:An12g04460"/>
<protein>
    <submittedName>
        <fullName evidence="2">Uncharacterized protein</fullName>
    </submittedName>
</protein>
<organism evidence="2">
    <name type="scientific">Aspergillus niger</name>
    <dbReference type="NCBI Taxonomy" id="5061"/>
    <lineage>
        <taxon>Eukaryota</taxon>
        <taxon>Fungi</taxon>
        <taxon>Dikarya</taxon>
        <taxon>Ascomycota</taxon>
        <taxon>Pezizomycotina</taxon>
        <taxon>Eurotiomycetes</taxon>
        <taxon>Eurotiomycetidae</taxon>
        <taxon>Eurotiales</taxon>
        <taxon>Aspergillaceae</taxon>
        <taxon>Aspergillus</taxon>
        <taxon>Aspergillus subgen. Circumdati</taxon>
    </lineage>
</organism>
<evidence type="ECO:0000256" key="1">
    <source>
        <dbReference type="SAM" id="MobiDB-lite"/>
    </source>
</evidence>
<gene>
    <name evidence="2" type="ORF">An12g04460</name>
</gene>
<feature type="compositionally biased region" description="Basic residues" evidence="1">
    <location>
        <begin position="1"/>
        <end position="15"/>
    </location>
</feature>
<proteinExistence type="predicted"/>
<dbReference type="VEuPathDB" id="FungiDB:An12g04460"/>
<reference evidence="2" key="1">
    <citation type="submission" date="2025-02" db="EMBL/GenBank/DDBJ databases">
        <authorList>
            <consortium name="NCBI Genome Project"/>
        </authorList>
    </citation>
    <scope>NUCLEOTIDE SEQUENCE</scope>
</reference>
<name>A0AAJ8E3V4_ASPNG</name>